<dbReference type="FunFam" id="3.40.190.290:FF:000001">
    <property type="entry name" value="Transcriptional regulator, LysR family"/>
    <property type="match status" value="1"/>
</dbReference>
<keyword evidence="8" id="KW-1185">Reference proteome</keyword>
<dbReference type="Pfam" id="PF03466">
    <property type="entry name" value="LysR_substrate"/>
    <property type="match status" value="1"/>
</dbReference>
<dbReference type="Gene3D" id="3.40.190.290">
    <property type="match status" value="1"/>
</dbReference>
<name>A0A515EP84_9BURK</name>
<dbReference type="AlphaFoldDB" id="A0A515EP84"/>
<evidence type="ECO:0000259" key="6">
    <source>
        <dbReference type="PROSITE" id="PS50931"/>
    </source>
</evidence>
<keyword evidence="4" id="KW-0804">Transcription</keyword>
<dbReference type="Proteomes" id="UP000317365">
    <property type="component" value="Chromosome"/>
</dbReference>
<dbReference type="SUPFAM" id="SSF46785">
    <property type="entry name" value="Winged helix' DNA-binding domain"/>
    <property type="match status" value="1"/>
</dbReference>
<evidence type="ECO:0000256" key="3">
    <source>
        <dbReference type="ARBA" id="ARBA00023125"/>
    </source>
</evidence>
<dbReference type="Gene3D" id="1.10.10.10">
    <property type="entry name" value="Winged helix-like DNA-binding domain superfamily/Winged helix DNA-binding domain"/>
    <property type="match status" value="1"/>
</dbReference>
<dbReference type="KEGG" id="rhg:EXZ61_09955"/>
<dbReference type="PANTHER" id="PTHR30537:SF21">
    <property type="entry name" value="HTH-TYPE TRANSCRIPTIONAL REGULATOR SINR-RELATED"/>
    <property type="match status" value="1"/>
</dbReference>
<evidence type="ECO:0000256" key="4">
    <source>
        <dbReference type="ARBA" id="ARBA00023163"/>
    </source>
</evidence>
<evidence type="ECO:0000313" key="8">
    <source>
        <dbReference type="Proteomes" id="UP000317365"/>
    </source>
</evidence>
<accession>A0A515EP84</accession>
<evidence type="ECO:0000313" key="7">
    <source>
        <dbReference type="EMBL" id="QDL54459.1"/>
    </source>
</evidence>
<dbReference type="GO" id="GO:0003700">
    <property type="term" value="F:DNA-binding transcription factor activity"/>
    <property type="evidence" value="ECO:0007669"/>
    <property type="project" value="InterPro"/>
</dbReference>
<dbReference type="InterPro" id="IPR005119">
    <property type="entry name" value="LysR_subst-bd"/>
</dbReference>
<evidence type="ECO:0000256" key="1">
    <source>
        <dbReference type="ARBA" id="ARBA00009437"/>
    </source>
</evidence>
<dbReference type="SUPFAM" id="SSF53850">
    <property type="entry name" value="Periplasmic binding protein-like II"/>
    <property type="match status" value="1"/>
</dbReference>
<dbReference type="Pfam" id="PF00126">
    <property type="entry name" value="HTH_1"/>
    <property type="match status" value="1"/>
</dbReference>
<feature type="domain" description="HTH lysR-type" evidence="6">
    <location>
        <begin position="1"/>
        <end position="61"/>
    </location>
</feature>
<evidence type="ECO:0000256" key="5">
    <source>
        <dbReference type="SAM" id="MobiDB-lite"/>
    </source>
</evidence>
<keyword evidence="3" id="KW-0238">DNA-binding</keyword>
<dbReference type="CDD" id="cd08422">
    <property type="entry name" value="PBP2_CrgA_like"/>
    <property type="match status" value="1"/>
</dbReference>
<dbReference type="GO" id="GO:0043565">
    <property type="term" value="F:sequence-specific DNA binding"/>
    <property type="evidence" value="ECO:0007669"/>
    <property type="project" value="TreeGrafter"/>
</dbReference>
<gene>
    <name evidence="7" type="ORF">EXZ61_09955</name>
</gene>
<comment type="similarity">
    <text evidence="1">Belongs to the LysR transcriptional regulatory family.</text>
</comment>
<dbReference type="InterPro" id="IPR036388">
    <property type="entry name" value="WH-like_DNA-bd_sf"/>
</dbReference>
<dbReference type="GO" id="GO:0006351">
    <property type="term" value="P:DNA-templated transcription"/>
    <property type="evidence" value="ECO:0007669"/>
    <property type="project" value="TreeGrafter"/>
</dbReference>
<proteinExistence type="inferred from homology"/>
<dbReference type="InterPro" id="IPR036390">
    <property type="entry name" value="WH_DNA-bd_sf"/>
</dbReference>
<dbReference type="EMBL" id="CP036282">
    <property type="protein sequence ID" value="QDL54459.1"/>
    <property type="molecule type" value="Genomic_DNA"/>
</dbReference>
<protein>
    <submittedName>
        <fullName evidence="7">LysR family transcriptional regulator</fullName>
    </submittedName>
</protein>
<sequence length="325" mass="35577">MKMKALQDLDIFVRTVDTGSLSATARALDMTPAAASAALKRLELELATPLLVRSTRSLRLTPEGAVFLEHARLALSTLGEGMQALSTGRHQVQGVLRLAASSDLGRNVLLPWLDDFQALHPQLRYRLTLSDRMANMFSEPVDAAFRYGKPRDSSLVALPVAPDCQRVLVASASYLEAHGAPSAPEELAKHDCLCFMLGEELNDRWTFSRNGQALTVPVQGGHVGNDGDVVRRWAVAGRGIAYKAWVDVAQDVTQGRLHVLCPGWNTEPTPLYMVLPDRRQLTPGLRLLREFVAAACAALPTPPTHNKPSQRPFIAEKTPRSRHGQ</sequence>
<dbReference type="InterPro" id="IPR058163">
    <property type="entry name" value="LysR-type_TF_proteobact-type"/>
</dbReference>
<evidence type="ECO:0000256" key="2">
    <source>
        <dbReference type="ARBA" id="ARBA00023015"/>
    </source>
</evidence>
<keyword evidence="2" id="KW-0805">Transcription regulation</keyword>
<dbReference type="PROSITE" id="PS50931">
    <property type="entry name" value="HTH_LYSR"/>
    <property type="match status" value="1"/>
</dbReference>
<reference evidence="8" key="1">
    <citation type="submission" date="2019-02" db="EMBL/GenBank/DDBJ databases">
        <title>Complete genome sequence of Rhodoferax sp. Gr-4.</title>
        <authorList>
            <person name="Jin L."/>
        </authorList>
    </citation>
    <scope>NUCLEOTIDE SEQUENCE [LARGE SCALE GENOMIC DNA]</scope>
    <source>
        <strain evidence="8">Gr-4</strain>
    </source>
</reference>
<dbReference type="FunFam" id="1.10.10.10:FF:000001">
    <property type="entry name" value="LysR family transcriptional regulator"/>
    <property type="match status" value="1"/>
</dbReference>
<reference evidence="8" key="2">
    <citation type="journal article" date="2020" name="Int. J. Syst. Evol. Microbiol.">
        <title>Genomic insights into a novel species Rhodoferax aquaticus sp. nov., isolated from freshwater.</title>
        <authorList>
            <person name="Li T."/>
            <person name="Zhuo Y."/>
            <person name="Jin C.Z."/>
            <person name="Wu X."/>
            <person name="Ko S.R."/>
            <person name="Jin F.J."/>
            <person name="Ahn C.Y."/>
            <person name="Oh H.M."/>
            <person name="Lee H.G."/>
            <person name="Jin L."/>
        </authorList>
    </citation>
    <scope>NUCLEOTIDE SEQUENCE [LARGE SCALE GENOMIC DNA]</scope>
    <source>
        <strain evidence="8">Gr-4</strain>
    </source>
</reference>
<feature type="region of interest" description="Disordered" evidence="5">
    <location>
        <begin position="299"/>
        <end position="325"/>
    </location>
</feature>
<dbReference type="InterPro" id="IPR000847">
    <property type="entry name" value="LysR_HTH_N"/>
</dbReference>
<dbReference type="PANTHER" id="PTHR30537">
    <property type="entry name" value="HTH-TYPE TRANSCRIPTIONAL REGULATOR"/>
    <property type="match status" value="1"/>
</dbReference>
<organism evidence="7 8">
    <name type="scientific">Rhodoferax aquaticus</name>
    <dbReference type="NCBI Taxonomy" id="2527691"/>
    <lineage>
        <taxon>Bacteria</taxon>
        <taxon>Pseudomonadati</taxon>
        <taxon>Pseudomonadota</taxon>
        <taxon>Betaproteobacteria</taxon>
        <taxon>Burkholderiales</taxon>
        <taxon>Comamonadaceae</taxon>
        <taxon>Rhodoferax</taxon>
    </lineage>
</organism>